<evidence type="ECO:0000313" key="12">
    <source>
        <dbReference type="EMBL" id="KAK4606758.1"/>
    </source>
</evidence>
<evidence type="ECO:0000256" key="4">
    <source>
        <dbReference type="ARBA" id="ARBA00022833"/>
    </source>
</evidence>
<dbReference type="Pfam" id="PF25029">
    <property type="entry name" value="MOM1"/>
    <property type="match status" value="1"/>
</dbReference>
<dbReference type="SUPFAM" id="SSF52540">
    <property type="entry name" value="P-loop containing nucleoside triphosphate hydrolases"/>
    <property type="match status" value="2"/>
</dbReference>
<dbReference type="InterPro" id="IPR014001">
    <property type="entry name" value="Helicase_ATP-bd"/>
</dbReference>
<dbReference type="Proteomes" id="UP001324115">
    <property type="component" value="Unassembled WGS sequence"/>
</dbReference>
<dbReference type="InterPro" id="IPR038718">
    <property type="entry name" value="SNF2-like_sf"/>
</dbReference>
<feature type="compositionally biased region" description="Basic and acidic residues" evidence="7">
    <location>
        <begin position="1304"/>
        <end position="1319"/>
    </location>
</feature>
<dbReference type="InterPro" id="IPR013083">
    <property type="entry name" value="Znf_RING/FYVE/PHD"/>
</dbReference>
<accession>A0AAN7J649</accession>
<feature type="region of interest" description="Disordered" evidence="7">
    <location>
        <begin position="241"/>
        <end position="270"/>
    </location>
</feature>
<evidence type="ECO:0000256" key="5">
    <source>
        <dbReference type="PROSITE-ProRule" id="PRU00146"/>
    </source>
</evidence>
<feature type="domain" description="Helicase C-terminal" evidence="11">
    <location>
        <begin position="987"/>
        <end position="1149"/>
    </location>
</feature>
<evidence type="ECO:0000259" key="11">
    <source>
        <dbReference type="PROSITE" id="PS51194"/>
    </source>
</evidence>
<feature type="compositionally biased region" description="Basic and acidic residues" evidence="7">
    <location>
        <begin position="65"/>
        <end position="89"/>
    </location>
</feature>
<feature type="compositionally biased region" description="Pro residues" evidence="7">
    <location>
        <begin position="2391"/>
        <end position="2402"/>
    </location>
</feature>
<dbReference type="InterPro" id="IPR001650">
    <property type="entry name" value="Helicase_C-like"/>
</dbReference>
<feature type="compositionally biased region" description="Polar residues" evidence="7">
    <location>
        <begin position="2099"/>
        <end position="2120"/>
    </location>
</feature>
<feature type="compositionally biased region" description="Polar residues" evidence="7">
    <location>
        <begin position="2068"/>
        <end position="2080"/>
    </location>
</feature>
<keyword evidence="13" id="KW-1185">Reference proteome</keyword>
<evidence type="ECO:0000256" key="6">
    <source>
        <dbReference type="SAM" id="Coils"/>
    </source>
</evidence>
<name>A0AAN7J649_QUERU</name>
<dbReference type="InterPro" id="IPR019787">
    <property type="entry name" value="Znf_PHD-finger"/>
</dbReference>
<feature type="compositionally biased region" description="Polar residues" evidence="7">
    <location>
        <begin position="2351"/>
        <end position="2363"/>
    </location>
</feature>
<feature type="coiled-coil region" evidence="6">
    <location>
        <begin position="1558"/>
        <end position="1662"/>
    </location>
</feature>
<feature type="region of interest" description="Disordered" evidence="7">
    <location>
        <begin position="172"/>
        <end position="218"/>
    </location>
</feature>
<feature type="compositionally biased region" description="Low complexity" evidence="7">
    <location>
        <begin position="24"/>
        <end position="40"/>
    </location>
</feature>
<evidence type="ECO:0008006" key="14">
    <source>
        <dbReference type="Google" id="ProtNLM"/>
    </source>
</evidence>
<keyword evidence="4" id="KW-0862">Zinc</keyword>
<feature type="compositionally biased region" description="Polar residues" evidence="7">
    <location>
        <begin position="244"/>
        <end position="255"/>
    </location>
</feature>
<dbReference type="InterPro" id="IPR027417">
    <property type="entry name" value="P-loop_NTPase"/>
</dbReference>
<organism evidence="12 13">
    <name type="scientific">Quercus rubra</name>
    <name type="common">Northern red oak</name>
    <name type="synonym">Quercus borealis</name>
    <dbReference type="NCBI Taxonomy" id="3512"/>
    <lineage>
        <taxon>Eukaryota</taxon>
        <taxon>Viridiplantae</taxon>
        <taxon>Streptophyta</taxon>
        <taxon>Embryophyta</taxon>
        <taxon>Tracheophyta</taxon>
        <taxon>Spermatophyta</taxon>
        <taxon>Magnoliopsida</taxon>
        <taxon>eudicotyledons</taxon>
        <taxon>Gunneridae</taxon>
        <taxon>Pentapetalae</taxon>
        <taxon>rosids</taxon>
        <taxon>fabids</taxon>
        <taxon>Fagales</taxon>
        <taxon>Fagaceae</taxon>
        <taxon>Quercus</taxon>
    </lineage>
</organism>
<evidence type="ECO:0000256" key="3">
    <source>
        <dbReference type="ARBA" id="ARBA00022771"/>
    </source>
</evidence>
<dbReference type="InterPro" id="IPR001965">
    <property type="entry name" value="Znf_PHD"/>
</dbReference>
<dbReference type="Gene3D" id="2.40.50.40">
    <property type="match status" value="2"/>
</dbReference>
<dbReference type="PANTHER" id="PTHR35116:SF2">
    <property type="entry name" value="ATP-DEPENDENT HELICASE FAMILY PROTEIN-RELATED"/>
    <property type="match status" value="1"/>
</dbReference>
<feature type="compositionally biased region" description="Low complexity" evidence="7">
    <location>
        <begin position="104"/>
        <end position="122"/>
    </location>
</feature>
<dbReference type="PROSITE" id="PS01359">
    <property type="entry name" value="ZF_PHD_1"/>
    <property type="match status" value="1"/>
</dbReference>
<dbReference type="InterPro" id="IPR000953">
    <property type="entry name" value="Chromo/chromo_shadow_dom"/>
</dbReference>
<evidence type="ECO:0000313" key="13">
    <source>
        <dbReference type="Proteomes" id="UP001324115"/>
    </source>
</evidence>
<evidence type="ECO:0000259" key="10">
    <source>
        <dbReference type="PROSITE" id="PS51192"/>
    </source>
</evidence>
<feature type="domain" description="Chromo" evidence="8">
    <location>
        <begin position="507"/>
        <end position="577"/>
    </location>
</feature>
<feature type="compositionally biased region" description="Basic and acidic residues" evidence="7">
    <location>
        <begin position="127"/>
        <end position="147"/>
    </location>
</feature>
<sequence>MANETRPSRSVKDDESNNSKVRQSSGKESTTSAGSAATSGLRRSVRETSSSKRTKVSSPSPPIIRKSERLEEKRTPIQRKSERIEKRETLSSLRRSVKSKKITKSSSSGSKKSGKSSSSSVAKPKKEKKEKSVKELTMETKELGKSVEEDESVAEPVKKKRMDARAYRALFKKQPKRINAAAHHEEQNRLDKFSQGGSSNRGGGECSRRQEEELAEESLVGLDSSVHKFAKGKLEDKTGVELSHPSQRHISSAESCRSDDGDGMEVSQSGDSLSFNNAMAKAMSDGPERVQTDCFVNENLQTPELIDSTLKGGSLDGDSGKCQEVLPVNNRKRKSVEMGSDTSAIIARKDTCTPIADAISSMPPARERNDLVETCGTCFKRQRVDHDSTKPEFCSCNKKLSQGLCDISINKDRGKPGDNVTVGYSGKRNDYLQQKESSVDLQRESDQNICLSCKLGGKLLCCEGRGCRRSYHLSCLDPPLEDVPLGVWHCPVCVRKKIEAGVHSVSEGVESIWDEREVEVLDVDGLQKQKQKQFFVKYKGLAHVHNCWVPESQLILEAPSLVTKFNRKHQVVKWKQVWTLPHRLLQKRLLLSPRECDKYHKGPAGDNLGCHYEWLVKWRSLDYEHATWELENASFLCSPEGLGLIRDYENRRRTARSTSRVDKMAQRERSSSDKLLQMTAGGSPGFDNNYLDYVNKLREFWNKCQNAVVIDDQERIVKVIALMLSLQPDAHQPFLIISTSTALYSWDHEFLRLAPSLYVVVYNGNKDMRKFIRTLEFYEDSGCLLFQVLITSPEVIMTDRDMLECIRWEAIVVDECQRSVISSHFEHIKMLHTDRRLLLVNGQLKDSKDEYLKLLSVLDSPGDLNTDDVSIASSNENVYKLKERLSKYIAYGCMSDSSRFLEYWVPAQLTNVQLELYCATLLSKSMALRSFSKNDSVEALRDILITTRKCSDHPYAADPSLQELLTTGLQPVEYLDVGINASGKLQLLDLMLMEIKKRGLRALILFQAMGGSGRDTIGDILDDFLRQRFGAESYERVEMGVIRSKKEAAMNMFNNKECGRFVFLLEYRACLPSVKLSSVDTVLIFDSDWTPMNNLRALQRITLDSQPEQIKIFRLYSSFTVEENVLILAKQKKIFESLQNITRSTSHMLLMLGVTHLFDNLDKFHCGNTPASSASTVSEQSLMKDIVQEFLSILLQNGEATGTSNLSLILKVQQVGGSYSMSSPLPGELMVPSSDESQPHIFWAKLLEGKNPPWKYCVGSSQRNRKRVQHIDELPRRSEIDSEEVVKKRKKVVNSNVDPPSLKCRPEERTNAGDKEGEHIVSQSVRGSTALVNDNLHANHAPTSPWLANSISELPEGNMSESEERRKLHDAQKILHLRLKPQIKQLCQILQLTEDVRDMVEKFLEYVMTNHHVNGEPETILQAFQISLCWTAASLLKHKIDHKESLALAKQHLNFDCKKEEVDYVYSLLRCLKKMFLCRTGIFKVSDYPNVCELSSKGVTDDHSHARLSRSMTSSPQKVNGEVEALSLHQEFSDKQVLSQLGSAPEFRLALKDVTKSIKEIQKKCNKQLMKVSQKQEEEKNEIKRTYEEEKSLLEKKHRMESTVFQSCLQSNISLRADKLKILDNEYANKIEVLEQQLEMRLKTLQDMHQAAINRLAEREARWVEDVKSWAQVELMSKTCSNGPERGVKCLQATEQVTVHAGPKNVAPVSGHLSEECIPRKTAPSLPGHGLGFIELPENVPDKAVACSSAVETLAPLHRPDTANDESNTISSESVSVTGFVNCNGTGTSGDVQVKIGSINPCTKECNRDGATSSKPDDEVLLEVPETVGSSDGTKKVVPSSSEEGRDTLSVPHGEVPMGIHDSSTEFPEKVLSLNLSSTEQIPDEATLSVPGTEVLLKVPETHNSNDGLQNVVSVDGSSLPTEGVPFGVPQTVSSNDGLENFPSVTPLSSDEQILDRASSSMPNGEVQLESAASKVVEFDNTNNHNDGAYAVASDNFIRVDRQDAVDNTIHQNSHSQMLSLVNSPSVQPMTTLDQGSPVPFEQALQDECTPISTSAQFPVRDAPANEIQNTSQQVESSVSNRDEAVPSNRLNHEAASTEPLTQIQLLSPADSHTGNNVDLPSTGGIEPQLSSGGHTSNQLAQTPTQAVENPVDLSNQAVSQPSTSYASHLPIDAPMVGLGTHLSDTRMMPTTEISNPPIPNAPPVASSMSLLLYPDPLQYEFERIRKETDQAENSHKDAKLQLKSDCEKEIEELTAQIRRKYDMKIQEVESEFLLKKKELDANRNKVLMNKILAEAFRSKCMDLRVPGPSGMPRDVNLSFVQQLFQLSMQQNAQRPLTASPSSASPSGASLQNTSLPAASLQTIPPAASPHITNPTVQTFNHSSSVFPSIPTRPPNISPISPPTGNLQVGSEIRAPAPHLQPFRPTSVSPISLPSLQRGLPSQQAPCNSTATSTSLSHQQLRAAAPTYQSSPYSRGQRLETSGGLPSALELLMDVDSQSGAKLRRQPELCSNFDSLNISEFGTSSTRVNAVRTGGSPDIVCLSDDD</sequence>
<comment type="caution">
    <text evidence="12">The sequence shown here is derived from an EMBL/GenBank/DDBJ whole genome shotgun (WGS) entry which is preliminary data.</text>
</comment>
<dbReference type="InterPro" id="IPR016197">
    <property type="entry name" value="Chromo-like_dom_sf"/>
</dbReference>
<keyword evidence="2" id="KW-0677">Repeat</keyword>
<evidence type="ECO:0000259" key="8">
    <source>
        <dbReference type="PROSITE" id="PS50013"/>
    </source>
</evidence>
<feature type="region of interest" description="Disordered" evidence="7">
    <location>
        <begin position="2332"/>
        <end position="2451"/>
    </location>
</feature>
<evidence type="ECO:0000256" key="1">
    <source>
        <dbReference type="ARBA" id="ARBA00022723"/>
    </source>
</evidence>
<dbReference type="GO" id="GO:0031507">
    <property type="term" value="P:heterochromatin formation"/>
    <property type="evidence" value="ECO:0007669"/>
    <property type="project" value="InterPro"/>
</dbReference>
<feature type="coiled-coil region" evidence="6">
    <location>
        <begin position="2222"/>
        <end position="2264"/>
    </location>
</feature>
<dbReference type="InterPro" id="IPR019786">
    <property type="entry name" value="Zinc_finger_PHD-type_CS"/>
</dbReference>
<feature type="region of interest" description="Disordered" evidence="7">
    <location>
        <begin position="1"/>
        <end position="159"/>
    </location>
</feature>
<dbReference type="Gene3D" id="3.30.40.10">
    <property type="entry name" value="Zinc/RING finger domain, C3HC4 (zinc finger)"/>
    <property type="match status" value="1"/>
</dbReference>
<evidence type="ECO:0000256" key="7">
    <source>
        <dbReference type="SAM" id="MobiDB-lite"/>
    </source>
</evidence>
<protein>
    <recommendedName>
        <fullName evidence="14">Helicase protein MOM1</fullName>
    </recommendedName>
</protein>
<dbReference type="InterPro" id="IPR011011">
    <property type="entry name" value="Znf_FYVE_PHD"/>
</dbReference>
<feature type="region of interest" description="Disordered" evidence="7">
    <location>
        <begin position="2068"/>
        <end position="2145"/>
    </location>
</feature>
<dbReference type="InterPro" id="IPR000330">
    <property type="entry name" value="SNF2_N"/>
</dbReference>
<dbReference type="InterPro" id="IPR039322">
    <property type="entry name" value="MOM1"/>
</dbReference>
<dbReference type="CDD" id="cd15532">
    <property type="entry name" value="PHD2_CHD_II"/>
    <property type="match status" value="1"/>
</dbReference>
<keyword evidence="3 5" id="KW-0863">Zinc-finger</keyword>
<dbReference type="Pfam" id="PF00628">
    <property type="entry name" value="PHD"/>
    <property type="match status" value="1"/>
</dbReference>
<dbReference type="Pfam" id="PF00176">
    <property type="entry name" value="SNF2-rel_dom"/>
    <property type="match status" value="1"/>
</dbReference>
<feature type="domain" description="Chromo" evidence="8">
    <location>
        <begin position="584"/>
        <end position="660"/>
    </location>
</feature>
<dbReference type="SMART" id="SM00298">
    <property type="entry name" value="CHROMO"/>
    <property type="match status" value="2"/>
</dbReference>
<keyword evidence="1" id="KW-0479">Metal-binding</keyword>
<dbReference type="InterPro" id="IPR056882">
    <property type="entry name" value="MOM1_dom"/>
</dbReference>
<feature type="compositionally biased region" description="Basic and acidic residues" evidence="7">
    <location>
        <begin position="182"/>
        <end position="192"/>
    </location>
</feature>
<dbReference type="PROSITE" id="PS50013">
    <property type="entry name" value="CHROMO_2"/>
    <property type="match status" value="2"/>
</dbReference>
<dbReference type="PROSITE" id="PS50016">
    <property type="entry name" value="ZF_PHD_2"/>
    <property type="match status" value="1"/>
</dbReference>
<feature type="compositionally biased region" description="Low complexity" evidence="7">
    <location>
        <begin position="2339"/>
        <end position="2350"/>
    </location>
</feature>
<feature type="compositionally biased region" description="Basic and acidic residues" evidence="7">
    <location>
        <begin position="1"/>
        <end position="17"/>
    </location>
</feature>
<feature type="region of interest" description="Disordered" evidence="7">
    <location>
        <begin position="1291"/>
        <end position="1319"/>
    </location>
</feature>
<feature type="domain" description="Helicase ATP-binding" evidence="10">
    <location>
        <begin position="698"/>
        <end position="862"/>
    </location>
</feature>
<keyword evidence="6" id="KW-0175">Coiled coil</keyword>
<feature type="domain" description="PHD-type" evidence="9">
    <location>
        <begin position="447"/>
        <end position="496"/>
    </location>
</feature>
<proteinExistence type="predicted"/>
<dbReference type="SMART" id="SM00249">
    <property type="entry name" value="PHD"/>
    <property type="match status" value="1"/>
</dbReference>
<reference evidence="12 13" key="1">
    <citation type="journal article" date="2023" name="G3 (Bethesda)">
        <title>A haplotype-resolved chromosome-scale genome for Quercus rubra L. provides insights into the genetics of adaptive traits for red oak species.</title>
        <authorList>
            <person name="Kapoor B."/>
            <person name="Jenkins J."/>
            <person name="Schmutz J."/>
            <person name="Zhebentyayeva T."/>
            <person name="Kuelheim C."/>
            <person name="Coggeshall M."/>
            <person name="Heim C."/>
            <person name="Lasky J.R."/>
            <person name="Leites L."/>
            <person name="Islam-Faridi N."/>
            <person name="Romero-Severson J."/>
            <person name="DeLeo V.L."/>
            <person name="Lucas S.M."/>
            <person name="Lazic D."/>
            <person name="Gailing O."/>
            <person name="Carlson J."/>
            <person name="Staton M."/>
        </authorList>
    </citation>
    <scope>NUCLEOTIDE SEQUENCE [LARGE SCALE GENOMIC DNA]</scope>
    <source>
        <strain evidence="12">Pseudo-F2</strain>
    </source>
</reference>
<dbReference type="SUPFAM" id="SSF57903">
    <property type="entry name" value="FYVE/PHD zinc finger"/>
    <property type="match status" value="1"/>
</dbReference>
<dbReference type="Gene3D" id="6.10.250.1310">
    <property type="match status" value="1"/>
</dbReference>
<feature type="region of interest" description="Disordered" evidence="7">
    <location>
        <begin position="1827"/>
        <end position="1854"/>
    </location>
</feature>
<dbReference type="GO" id="GO:0008270">
    <property type="term" value="F:zinc ion binding"/>
    <property type="evidence" value="ECO:0007669"/>
    <property type="project" value="UniProtKB-KW"/>
</dbReference>
<feature type="compositionally biased region" description="Polar residues" evidence="7">
    <location>
        <begin position="2129"/>
        <end position="2145"/>
    </location>
</feature>
<dbReference type="PROSITE" id="PS51192">
    <property type="entry name" value="HELICASE_ATP_BIND_1"/>
    <property type="match status" value="1"/>
</dbReference>
<dbReference type="SUPFAM" id="SSF54160">
    <property type="entry name" value="Chromo domain-like"/>
    <property type="match status" value="2"/>
</dbReference>
<dbReference type="EMBL" id="JAXUIC010000001">
    <property type="protein sequence ID" value="KAK4606758.1"/>
    <property type="molecule type" value="Genomic_DNA"/>
</dbReference>
<gene>
    <name evidence="12" type="ORF">RGQ29_000836</name>
</gene>
<dbReference type="PANTHER" id="PTHR35116">
    <property type="entry name" value="HELICASE PROTEIN MOM1"/>
    <property type="match status" value="1"/>
</dbReference>
<dbReference type="Gene3D" id="3.40.50.300">
    <property type="entry name" value="P-loop containing nucleotide triphosphate hydrolases"/>
    <property type="match status" value="1"/>
</dbReference>
<dbReference type="PROSITE" id="PS51194">
    <property type="entry name" value="HELICASE_CTER"/>
    <property type="match status" value="1"/>
</dbReference>
<evidence type="ECO:0000259" key="9">
    <source>
        <dbReference type="PROSITE" id="PS50016"/>
    </source>
</evidence>
<feature type="compositionally biased region" description="Polar residues" evidence="7">
    <location>
        <begin position="2371"/>
        <end position="2387"/>
    </location>
</feature>
<dbReference type="Gene3D" id="3.40.50.10810">
    <property type="entry name" value="Tandem AAA-ATPase domain"/>
    <property type="match status" value="1"/>
</dbReference>
<feature type="compositionally biased region" description="Polar residues" evidence="7">
    <location>
        <begin position="2424"/>
        <end position="2451"/>
    </location>
</feature>
<evidence type="ECO:0000256" key="2">
    <source>
        <dbReference type="ARBA" id="ARBA00022737"/>
    </source>
</evidence>
<dbReference type="GO" id="GO:0005524">
    <property type="term" value="F:ATP binding"/>
    <property type="evidence" value="ECO:0007669"/>
    <property type="project" value="InterPro"/>
</dbReference>